<sequence>MFRKNRFLTDNLRNDKSRSLQALALAWQKSPDGYGRVVSFADDVAAIERREGDRPDDESARAHLFR</sequence>
<evidence type="ECO:0000313" key="2">
    <source>
        <dbReference type="Proteomes" id="UP000326857"/>
    </source>
</evidence>
<reference evidence="1 2" key="1">
    <citation type="submission" date="2019-09" db="EMBL/GenBank/DDBJ databases">
        <authorList>
            <person name="Dittami M. S."/>
        </authorList>
    </citation>
    <scope>NUCLEOTIDE SEQUENCE [LARGE SCALE GENOMIC DNA]</scope>
    <source>
        <strain evidence="1">SPHINGO391</strain>
    </source>
</reference>
<name>A0A5E7XVY7_9SPHN</name>
<dbReference type="AlphaFoldDB" id="A0A5E7XVY7"/>
<proteinExistence type="predicted"/>
<protein>
    <submittedName>
        <fullName evidence="1">Uncharacterized protein</fullName>
    </submittedName>
</protein>
<organism evidence="1 2">
    <name type="scientific">Sphingomonas aurantiaca</name>
    <dbReference type="NCBI Taxonomy" id="185949"/>
    <lineage>
        <taxon>Bacteria</taxon>
        <taxon>Pseudomonadati</taxon>
        <taxon>Pseudomonadota</taxon>
        <taxon>Alphaproteobacteria</taxon>
        <taxon>Sphingomonadales</taxon>
        <taxon>Sphingomonadaceae</taxon>
        <taxon>Sphingomonas</taxon>
    </lineage>
</organism>
<dbReference type="EMBL" id="CABVLI010000015">
    <property type="protein sequence ID" value="VVS98314.1"/>
    <property type="molecule type" value="Genomic_DNA"/>
</dbReference>
<evidence type="ECO:0000313" key="1">
    <source>
        <dbReference type="EMBL" id="VVS98314.1"/>
    </source>
</evidence>
<dbReference type="Proteomes" id="UP000326857">
    <property type="component" value="Unassembled WGS sequence"/>
</dbReference>
<gene>
    <name evidence="1" type="ORF">SPHINGO391_220034</name>
</gene>
<accession>A0A5E7XVY7</accession>